<evidence type="ECO:0000313" key="1">
    <source>
        <dbReference type="EMBL" id="WMD20850.1"/>
    </source>
</evidence>
<accession>A0ABY9M2C1</accession>
<sequence>MATLLAVWPSQKIMEELICVTVPSPTKIIVLMRKDVFLQWNAPPKSGCENDDGIGMSRVRAVTGIRG</sequence>
<organism evidence="1 2">
    <name type="scientific">Achromobacter seleniivolatilans</name>
    <dbReference type="NCBI Taxonomy" id="3047478"/>
    <lineage>
        <taxon>Bacteria</taxon>
        <taxon>Pseudomonadati</taxon>
        <taxon>Pseudomonadota</taxon>
        <taxon>Betaproteobacteria</taxon>
        <taxon>Burkholderiales</taxon>
        <taxon>Alcaligenaceae</taxon>
        <taxon>Achromobacter</taxon>
    </lineage>
</organism>
<name>A0ABY9M2C1_9BURK</name>
<dbReference type="Proteomes" id="UP001234798">
    <property type="component" value="Chromosome"/>
</dbReference>
<dbReference type="RefSeq" id="WP_306944347.1">
    <property type="nucleotide sequence ID" value="NZ_CP132976.1"/>
</dbReference>
<proteinExistence type="predicted"/>
<evidence type="ECO:0000313" key="2">
    <source>
        <dbReference type="Proteomes" id="UP001234798"/>
    </source>
</evidence>
<keyword evidence="2" id="KW-1185">Reference proteome</keyword>
<reference evidence="1 2" key="1">
    <citation type="submission" date="2023-08" db="EMBL/GenBank/DDBJ databases">
        <title>Achromobacter seleniivolatilans sp. nov., isolated from seleniferous soil.</title>
        <authorList>
            <person name="Zhang S."/>
            <person name="Li K."/>
            <person name="Peng J."/>
            <person name="Zhao Q."/>
            <person name="Wang H."/>
            <person name="Guo Y."/>
        </authorList>
    </citation>
    <scope>NUCLEOTIDE SEQUENCE [LARGE SCALE GENOMIC DNA]</scope>
    <source>
        <strain evidence="1 2">R39</strain>
    </source>
</reference>
<gene>
    <name evidence="1" type="ORF">RAS12_00315</name>
</gene>
<dbReference type="EMBL" id="CP132976">
    <property type="protein sequence ID" value="WMD20850.1"/>
    <property type="molecule type" value="Genomic_DNA"/>
</dbReference>
<protein>
    <submittedName>
        <fullName evidence="1">Uncharacterized protein</fullName>
    </submittedName>
</protein>